<dbReference type="AlphaFoldDB" id="A0A367F4N4"/>
<protein>
    <submittedName>
        <fullName evidence="2">Antibiotic biosynthesis monooxygenase</fullName>
    </submittedName>
</protein>
<keyword evidence="3" id="KW-1185">Reference proteome</keyword>
<dbReference type="PROSITE" id="PS51725">
    <property type="entry name" value="ABM"/>
    <property type="match status" value="1"/>
</dbReference>
<name>A0A367F4N4_9ACTN</name>
<dbReference type="Proteomes" id="UP000253507">
    <property type="component" value="Unassembled WGS sequence"/>
</dbReference>
<comment type="caution">
    <text evidence="2">The sequence shown here is derived from an EMBL/GenBank/DDBJ whole genome shotgun (WGS) entry which is preliminary data.</text>
</comment>
<dbReference type="EMBL" id="QOIM01000018">
    <property type="protein sequence ID" value="RCG25316.1"/>
    <property type="molecule type" value="Genomic_DNA"/>
</dbReference>
<dbReference type="SUPFAM" id="SSF54909">
    <property type="entry name" value="Dimeric alpha+beta barrel"/>
    <property type="match status" value="1"/>
</dbReference>
<dbReference type="OrthoDB" id="3536734at2"/>
<sequence>MLLRIRISPGHEAEFEKLWAEHAETVRGFPDNHGQQLLRTRGRPGDYTVLTDWTDEPSFRAFEHSPQQQAYLTRLWAIRAGGEMQLLDVVRGLSPATTSEA</sequence>
<dbReference type="InterPro" id="IPR007138">
    <property type="entry name" value="ABM_dom"/>
</dbReference>
<organism evidence="2 3">
    <name type="scientific">Streptomyces reniochalinae</name>
    <dbReference type="NCBI Taxonomy" id="2250578"/>
    <lineage>
        <taxon>Bacteria</taxon>
        <taxon>Bacillati</taxon>
        <taxon>Actinomycetota</taxon>
        <taxon>Actinomycetes</taxon>
        <taxon>Kitasatosporales</taxon>
        <taxon>Streptomycetaceae</taxon>
        <taxon>Streptomyces</taxon>
    </lineage>
</organism>
<evidence type="ECO:0000313" key="2">
    <source>
        <dbReference type="EMBL" id="RCG25316.1"/>
    </source>
</evidence>
<gene>
    <name evidence="2" type="ORF">DQ392_01800</name>
</gene>
<dbReference type="GO" id="GO:0004497">
    <property type="term" value="F:monooxygenase activity"/>
    <property type="evidence" value="ECO:0007669"/>
    <property type="project" value="UniProtKB-KW"/>
</dbReference>
<dbReference type="InterPro" id="IPR011008">
    <property type="entry name" value="Dimeric_a/b-barrel"/>
</dbReference>
<proteinExistence type="predicted"/>
<reference evidence="2 3" key="1">
    <citation type="submission" date="2018-06" db="EMBL/GenBank/DDBJ databases">
        <title>Streptomyces reniochalinae sp. nov. and Streptomyces diacarnus sp. nov. from marine sponges.</title>
        <authorList>
            <person name="Li L."/>
        </authorList>
    </citation>
    <scope>NUCLEOTIDE SEQUENCE [LARGE SCALE GENOMIC DNA]</scope>
    <source>
        <strain evidence="2 3">LHW50302</strain>
    </source>
</reference>
<keyword evidence="2" id="KW-0560">Oxidoreductase</keyword>
<keyword evidence="2" id="KW-0503">Monooxygenase</keyword>
<dbReference type="Pfam" id="PF03992">
    <property type="entry name" value="ABM"/>
    <property type="match status" value="1"/>
</dbReference>
<evidence type="ECO:0000313" key="3">
    <source>
        <dbReference type="Proteomes" id="UP000253507"/>
    </source>
</evidence>
<evidence type="ECO:0000259" key="1">
    <source>
        <dbReference type="PROSITE" id="PS51725"/>
    </source>
</evidence>
<accession>A0A367F4N4</accession>
<dbReference type="Gene3D" id="3.30.70.100">
    <property type="match status" value="1"/>
</dbReference>
<feature type="domain" description="ABM" evidence="1">
    <location>
        <begin position="1"/>
        <end position="90"/>
    </location>
</feature>